<keyword evidence="4" id="KW-0548">Nucleotidyltransferase</keyword>
<evidence type="ECO:0000256" key="8">
    <source>
        <dbReference type="ARBA" id="ARBA00022842"/>
    </source>
</evidence>
<keyword evidence="7" id="KW-0067">ATP-binding</keyword>
<dbReference type="Proteomes" id="UP000009881">
    <property type="component" value="Unassembled WGS sequence"/>
</dbReference>
<comment type="caution">
    <text evidence="11">The sequence shown here is derived from an EMBL/GenBank/DDBJ whole genome shotgun (WGS) entry which is preliminary data.</text>
</comment>
<evidence type="ECO:0000259" key="10">
    <source>
        <dbReference type="Pfam" id="PF01909"/>
    </source>
</evidence>
<dbReference type="PANTHER" id="PTHR33571">
    <property type="entry name" value="SSL8005 PROTEIN"/>
    <property type="match status" value="1"/>
</dbReference>
<dbReference type="GO" id="GO:0016779">
    <property type="term" value="F:nucleotidyltransferase activity"/>
    <property type="evidence" value="ECO:0007669"/>
    <property type="project" value="UniProtKB-KW"/>
</dbReference>
<reference evidence="11 12" key="1">
    <citation type="journal article" date="2013" name="Genome Announc.">
        <title>Draft Genome Sequence of an Alphaproteobacterium, Caenispirillum salinarum AK4(T), Isolated from a Solar Saltern.</title>
        <authorList>
            <person name="Khatri I."/>
            <person name="Singh A."/>
            <person name="Korpole S."/>
            <person name="Pinnaka A.K."/>
            <person name="Subramanian S."/>
        </authorList>
    </citation>
    <scope>NUCLEOTIDE SEQUENCE [LARGE SCALE GENOMIC DNA]</scope>
    <source>
        <strain evidence="11 12">AK4</strain>
    </source>
</reference>
<feature type="domain" description="Polymerase nucleotidyl transferase" evidence="10">
    <location>
        <begin position="1"/>
        <end position="58"/>
    </location>
</feature>
<dbReference type="EMBL" id="ANHY01000004">
    <property type="protein sequence ID" value="EKV32043.1"/>
    <property type="molecule type" value="Genomic_DNA"/>
</dbReference>
<evidence type="ECO:0000256" key="4">
    <source>
        <dbReference type="ARBA" id="ARBA00022695"/>
    </source>
</evidence>
<keyword evidence="3" id="KW-0808">Transferase</keyword>
<evidence type="ECO:0000256" key="1">
    <source>
        <dbReference type="ARBA" id="ARBA00001946"/>
    </source>
</evidence>
<accession>K9HP14</accession>
<evidence type="ECO:0000313" key="11">
    <source>
        <dbReference type="EMBL" id="EKV32043.1"/>
    </source>
</evidence>
<dbReference type="SUPFAM" id="SSF81301">
    <property type="entry name" value="Nucleotidyltransferase"/>
    <property type="match status" value="1"/>
</dbReference>
<gene>
    <name evidence="11" type="ORF">C882_3107</name>
</gene>
<dbReference type="STRING" id="1238182.C882_3107"/>
<dbReference type="InterPro" id="IPR002934">
    <property type="entry name" value="Polymerase_NTP_transf_dom"/>
</dbReference>
<dbReference type="PANTHER" id="PTHR33571:SF12">
    <property type="entry name" value="BSL3053 PROTEIN"/>
    <property type="match status" value="1"/>
</dbReference>
<keyword evidence="8" id="KW-0460">Magnesium</keyword>
<keyword evidence="6" id="KW-0547">Nucleotide-binding</keyword>
<dbReference type="InterPro" id="IPR052038">
    <property type="entry name" value="Type-VII_TA_antitoxin"/>
</dbReference>
<evidence type="ECO:0000256" key="3">
    <source>
        <dbReference type="ARBA" id="ARBA00022679"/>
    </source>
</evidence>
<dbReference type="Pfam" id="PF01909">
    <property type="entry name" value="NTP_transf_2"/>
    <property type="match status" value="1"/>
</dbReference>
<dbReference type="AlphaFoldDB" id="K9HP14"/>
<dbReference type="CDD" id="cd05403">
    <property type="entry name" value="NT_KNTase_like"/>
    <property type="match status" value="1"/>
</dbReference>
<keyword evidence="12" id="KW-1185">Reference proteome</keyword>
<dbReference type="GO" id="GO:0005524">
    <property type="term" value="F:ATP binding"/>
    <property type="evidence" value="ECO:0007669"/>
    <property type="project" value="UniProtKB-KW"/>
</dbReference>
<dbReference type="Gene3D" id="3.30.460.10">
    <property type="entry name" value="Beta Polymerase, domain 2"/>
    <property type="match status" value="1"/>
</dbReference>
<keyword evidence="5" id="KW-0479">Metal-binding</keyword>
<sequence length="72" mass="7426">MFGSVARGDARPDSDVDLAVAFEPGQAPSLVGLASLRADVAELVGQPIDLVPWSSMRDAVATAARADAVDIF</sequence>
<evidence type="ECO:0000256" key="5">
    <source>
        <dbReference type="ARBA" id="ARBA00022723"/>
    </source>
</evidence>
<proteinExistence type="inferred from homology"/>
<comment type="cofactor">
    <cofactor evidence="1">
        <name>Mg(2+)</name>
        <dbReference type="ChEBI" id="CHEBI:18420"/>
    </cofactor>
</comment>
<dbReference type="InterPro" id="IPR043519">
    <property type="entry name" value="NT_sf"/>
</dbReference>
<dbReference type="GO" id="GO:0046872">
    <property type="term" value="F:metal ion binding"/>
    <property type="evidence" value="ECO:0007669"/>
    <property type="project" value="UniProtKB-KW"/>
</dbReference>
<evidence type="ECO:0000256" key="9">
    <source>
        <dbReference type="ARBA" id="ARBA00038276"/>
    </source>
</evidence>
<evidence type="ECO:0000256" key="6">
    <source>
        <dbReference type="ARBA" id="ARBA00022741"/>
    </source>
</evidence>
<keyword evidence="2" id="KW-1277">Toxin-antitoxin system</keyword>
<organism evidence="11 12">
    <name type="scientific">Caenispirillum salinarum AK4</name>
    <dbReference type="NCBI Taxonomy" id="1238182"/>
    <lineage>
        <taxon>Bacteria</taxon>
        <taxon>Pseudomonadati</taxon>
        <taxon>Pseudomonadota</taxon>
        <taxon>Alphaproteobacteria</taxon>
        <taxon>Rhodospirillales</taxon>
        <taxon>Novispirillaceae</taxon>
        <taxon>Caenispirillum</taxon>
    </lineage>
</organism>
<evidence type="ECO:0000313" key="12">
    <source>
        <dbReference type="Proteomes" id="UP000009881"/>
    </source>
</evidence>
<dbReference type="eggNOG" id="COG1669">
    <property type="taxonomic scope" value="Bacteria"/>
</dbReference>
<evidence type="ECO:0000256" key="2">
    <source>
        <dbReference type="ARBA" id="ARBA00022649"/>
    </source>
</evidence>
<protein>
    <recommendedName>
        <fullName evidence="10">Polymerase nucleotidyl transferase domain-containing protein</fullName>
    </recommendedName>
</protein>
<evidence type="ECO:0000256" key="7">
    <source>
        <dbReference type="ARBA" id="ARBA00022840"/>
    </source>
</evidence>
<name>K9HP14_9PROT</name>
<comment type="similarity">
    <text evidence="9">Belongs to the MntA antitoxin family.</text>
</comment>